<proteinExistence type="predicted"/>
<dbReference type="GO" id="GO:0003677">
    <property type="term" value="F:DNA binding"/>
    <property type="evidence" value="ECO:0007669"/>
    <property type="project" value="InterPro"/>
</dbReference>
<evidence type="ECO:0000313" key="3">
    <source>
        <dbReference type="EMBL" id="MBC8360352.1"/>
    </source>
</evidence>
<dbReference type="GO" id="GO:0015074">
    <property type="term" value="P:DNA integration"/>
    <property type="evidence" value="ECO:0007669"/>
    <property type="project" value="InterPro"/>
</dbReference>
<dbReference type="Proteomes" id="UP000603434">
    <property type="component" value="Unassembled WGS sequence"/>
</dbReference>
<keyword evidence="1" id="KW-0233">DNA recombination</keyword>
<feature type="domain" description="Tyr recombinase" evidence="2">
    <location>
        <begin position="1"/>
        <end position="117"/>
    </location>
</feature>
<evidence type="ECO:0000259" key="2">
    <source>
        <dbReference type="PROSITE" id="PS51898"/>
    </source>
</evidence>
<dbReference type="AlphaFoldDB" id="A0A8J6THX6"/>
<dbReference type="Gene3D" id="1.10.443.10">
    <property type="entry name" value="Intergrase catalytic core"/>
    <property type="match status" value="1"/>
</dbReference>
<dbReference type="PROSITE" id="PS51898">
    <property type="entry name" value="TYR_RECOMBINASE"/>
    <property type="match status" value="1"/>
</dbReference>
<dbReference type="EMBL" id="JACNJH010000083">
    <property type="protein sequence ID" value="MBC8360352.1"/>
    <property type="molecule type" value="Genomic_DNA"/>
</dbReference>
<comment type="caution">
    <text evidence="3">The sequence shown here is derived from an EMBL/GenBank/DDBJ whole genome shotgun (WGS) entry which is preliminary data.</text>
</comment>
<accession>A0A8J6THX6</accession>
<evidence type="ECO:0000313" key="4">
    <source>
        <dbReference type="Proteomes" id="UP000603434"/>
    </source>
</evidence>
<dbReference type="Pfam" id="PF00589">
    <property type="entry name" value="Phage_integrase"/>
    <property type="match status" value="1"/>
</dbReference>
<dbReference type="InterPro" id="IPR002104">
    <property type="entry name" value="Integrase_catalytic"/>
</dbReference>
<dbReference type="SUPFAM" id="SSF56349">
    <property type="entry name" value="DNA breaking-rejoining enzymes"/>
    <property type="match status" value="1"/>
</dbReference>
<organism evidence="3 4">
    <name type="scientific">Candidatus Desulfatibia profunda</name>
    <dbReference type="NCBI Taxonomy" id="2841695"/>
    <lineage>
        <taxon>Bacteria</taxon>
        <taxon>Pseudomonadati</taxon>
        <taxon>Thermodesulfobacteriota</taxon>
        <taxon>Desulfobacteria</taxon>
        <taxon>Desulfobacterales</taxon>
        <taxon>Desulfobacterales incertae sedis</taxon>
        <taxon>Candidatus Desulfatibia</taxon>
    </lineage>
</organism>
<evidence type="ECO:0000256" key="1">
    <source>
        <dbReference type="ARBA" id="ARBA00023172"/>
    </source>
</evidence>
<gene>
    <name evidence="3" type="ORF">H8E23_02995</name>
</gene>
<protein>
    <submittedName>
        <fullName evidence="3">Tyrosine-type recombinase/integrase</fullName>
    </submittedName>
</protein>
<reference evidence="3 4" key="1">
    <citation type="submission" date="2020-08" db="EMBL/GenBank/DDBJ databases">
        <title>Bridging the membrane lipid divide: bacteria of the FCB group superphylum have the potential to synthesize archaeal ether lipids.</title>
        <authorList>
            <person name="Villanueva L."/>
            <person name="Von Meijenfeldt F.A.B."/>
            <person name="Westbye A.B."/>
            <person name="Yadav S."/>
            <person name="Hopmans E.C."/>
            <person name="Dutilh B.E."/>
            <person name="Sinninghe Damste J.S."/>
        </authorList>
    </citation>
    <scope>NUCLEOTIDE SEQUENCE [LARGE SCALE GENOMIC DNA]</scope>
    <source>
        <strain evidence="3">NIOZ-UU30</strain>
    </source>
</reference>
<dbReference type="InterPro" id="IPR011010">
    <property type="entry name" value="DNA_brk_join_enz"/>
</dbReference>
<sequence>MNTYQIFSVGIFLRRVPLNKHTRAILNRCLERSKNRPTIFRFKIDDVEKVSKEFKAYARKAGLEKHRFHDLRHTVGSHMAMMDKGDTTIQELMRHKSPKSTKVYTKLSPKHLQEASEDLNYGPMPVAKKDD</sequence>
<dbReference type="GO" id="GO:0006310">
    <property type="term" value="P:DNA recombination"/>
    <property type="evidence" value="ECO:0007669"/>
    <property type="project" value="UniProtKB-KW"/>
</dbReference>
<dbReference type="InterPro" id="IPR013762">
    <property type="entry name" value="Integrase-like_cat_sf"/>
</dbReference>
<name>A0A8J6THX6_9BACT</name>